<gene>
    <name evidence="2" type="ORF">DLM65_00290</name>
</gene>
<dbReference type="InterPro" id="IPR001173">
    <property type="entry name" value="Glyco_trans_2-like"/>
</dbReference>
<dbReference type="InterPro" id="IPR050256">
    <property type="entry name" value="Glycosyltransferase_2"/>
</dbReference>
<dbReference type="AlphaFoldDB" id="A0A2W5ZFP5"/>
<sequence>MRLCSAPATDDQALSALDRAGARVAVIIPVRDEADSIGAVVETVRTELGAEVIVVDNGSRDGSGAIAERHGARVIGEARRGYGWACRTGCTAAAGSDVVVIIDGDGSMAAADIHRLLKPILRDEADIVCGARPRGSAAMPWHQRAGNHVIGLLLRTLYGLPLRELGPFRAVRVATLTGLALPGSRYAWPAQMLARAARSGLRVAEVPVGYADRTAGRSKIGGSVRGSFGAAWGVGWVLIGERLR</sequence>
<evidence type="ECO:0000259" key="1">
    <source>
        <dbReference type="Pfam" id="PF00535"/>
    </source>
</evidence>
<dbReference type="Proteomes" id="UP000248724">
    <property type="component" value="Unassembled WGS sequence"/>
</dbReference>
<dbReference type="PANTHER" id="PTHR48090">
    <property type="entry name" value="UNDECAPRENYL-PHOSPHATE 4-DEOXY-4-FORMAMIDO-L-ARABINOSE TRANSFERASE-RELATED"/>
    <property type="match status" value="1"/>
</dbReference>
<proteinExistence type="predicted"/>
<dbReference type="CDD" id="cd04179">
    <property type="entry name" value="DPM_DPG-synthase_like"/>
    <property type="match status" value="1"/>
</dbReference>
<dbReference type="SUPFAM" id="SSF53448">
    <property type="entry name" value="Nucleotide-diphospho-sugar transferases"/>
    <property type="match status" value="1"/>
</dbReference>
<evidence type="ECO:0000313" key="2">
    <source>
        <dbReference type="EMBL" id="PZR84203.1"/>
    </source>
</evidence>
<dbReference type="Gene3D" id="3.90.550.10">
    <property type="entry name" value="Spore Coat Polysaccharide Biosynthesis Protein SpsA, Chain A"/>
    <property type="match status" value="1"/>
</dbReference>
<protein>
    <submittedName>
        <fullName evidence="2">UDP-glucose--dolichyl-phosphate glucosyltransferase</fullName>
    </submittedName>
</protein>
<dbReference type="PANTHER" id="PTHR48090:SF7">
    <property type="entry name" value="RFBJ PROTEIN"/>
    <property type="match status" value="1"/>
</dbReference>
<dbReference type="EMBL" id="QHBU01000008">
    <property type="protein sequence ID" value="PZR84203.1"/>
    <property type="molecule type" value="Genomic_DNA"/>
</dbReference>
<accession>A0A2W5ZFP5</accession>
<name>A0A2W5ZFP5_9BACT</name>
<dbReference type="Pfam" id="PF00535">
    <property type="entry name" value="Glycos_transf_2"/>
    <property type="match status" value="1"/>
</dbReference>
<reference evidence="2 3" key="1">
    <citation type="journal article" date="2017" name="Nature">
        <title>Atmospheric trace gases support primary production in Antarctic desert surface soil.</title>
        <authorList>
            <person name="Ji M."/>
            <person name="Greening C."/>
            <person name="Vanwonterghem I."/>
            <person name="Carere C.R."/>
            <person name="Bay S.K."/>
            <person name="Steen J.A."/>
            <person name="Montgomery K."/>
            <person name="Lines T."/>
            <person name="Beardall J."/>
            <person name="van Dorst J."/>
            <person name="Snape I."/>
            <person name="Stott M.B."/>
            <person name="Hugenholtz P."/>
            <person name="Ferrari B.C."/>
        </authorList>
    </citation>
    <scope>NUCLEOTIDE SEQUENCE [LARGE SCALE GENOMIC DNA]</scope>
    <source>
        <strain evidence="2">RRmetagenome_bin12</strain>
    </source>
</reference>
<dbReference type="InterPro" id="IPR029044">
    <property type="entry name" value="Nucleotide-diphossugar_trans"/>
</dbReference>
<comment type="caution">
    <text evidence="2">The sequence shown here is derived from an EMBL/GenBank/DDBJ whole genome shotgun (WGS) entry which is preliminary data.</text>
</comment>
<evidence type="ECO:0000313" key="3">
    <source>
        <dbReference type="Proteomes" id="UP000248724"/>
    </source>
</evidence>
<organism evidence="2 3">
    <name type="scientific">Candidatus Aeolococcus gillhamiae</name>
    <dbReference type="NCBI Taxonomy" id="3127015"/>
    <lineage>
        <taxon>Bacteria</taxon>
        <taxon>Bacillati</taxon>
        <taxon>Candidatus Dormiibacterota</taxon>
        <taxon>Candidatus Dormibacteria</taxon>
        <taxon>Candidatus Aeolococcales</taxon>
        <taxon>Candidatus Aeolococcaceae</taxon>
        <taxon>Candidatus Aeolococcus</taxon>
    </lineage>
</organism>
<feature type="domain" description="Glycosyltransferase 2-like" evidence="1">
    <location>
        <begin position="26"/>
        <end position="145"/>
    </location>
</feature>